<protein>
    <submittedName>
        <fullName evidence="2">Uncharacterized protein</fullName>
    </submittedName>
</protein>
<evidence type="ECO:0000313" key="2">
    <source>
        <dbReference type="EMBL" id="KAI5318082.1"/>
    </source>
</evidence>
<gene>
    <name evidence="2" type="ORF">L3X38_037790</name>
</gene>
<dbReference type="EMBL" id="JAJFAZ020000007">
    <property type="protein sequence ID" value="KAI5318082.1"/>
    <property type="molecule type" value="Genomic_DNA"/>
</dbReference>
<sequence length="233" mass="24461">MQEESSFSQWAAASGFPCKRTTMAEAVLVLAYVARASWRGCAQLGVGSRISNPAQLMRACARSLRSAGPGFAWTLCTKTAWELDKDHTFVWWRFFPAPCVNKSKTRGQNRASIRKPSTPRDGGEDGGGGGGGCGSGGGGGDGEGGGGGDGRGGGGVTPRTGSAVAGYCPLWAWLHSHQPARFCFWELTEQLPRVVTHPGIAPASNSLNFGVPTNPKPVSSQKASRYEDARCAI</sequence>
<keyword evidence="3" id="KW-1185">Reference proteome</keyword>
<evidence type="ECO:0000256" key="1">
    <source>
        <dbReference type="SAM" id="MobiDB-lite"/>
    </source>
</evidence>
<accession>A0AAD4YPW1</accession>
<evidence type="ECO:0000313" key="3">
    <source>
        <dbReference type="Proteomes" id="UP001054821"/>
    </source>
</evidence>
<proteinExistence type="predicted"/>
<dbReference type="AlphaFoldDB" id="A0AAD4YPW1"/>
<feature type="region of interest" description="Disordered" evidence="1">
    <location>
        <begin position="103"/>
        <end position="157"/>
    </location>
</feature>
<reference evidence="2 3" key="1">
    <citation type="journal article" date="2022" name="G3 (Bethesda)">
        <title>Whole-genome sequence and methylome profiling of the almond [Prunus dulcis (Mill.) D.A. Webb] cultivar 'Nonpareil'.</title>
        <authorList>
            <person name="D'Amico-Willman K.M."/>
            <person name="Ouma W.Z."/>
            <person name="Meulia T."/>
            <person name="Sideli G.M."/>
            <person name="Gradziel T.M."/>
            <person name="Fresnedo-Ramirez J."/>
        </authorList>
    </citation>
    <scope>NUCLEOTIDE SEQUENCE [LARGE SCALE GENOMIC DNA]</scope>
    <source>
        <strain evidence="2">Clone GOH B32 T37-40</strain>
    </source>
</reference>
<feature type="compositionally biased region" description="Gly residues" evidence="1">
    <location>
        <begin position="125"/>
        <end position="156"/>
    </location>
</feature>
<dbReference type="Proteomes" id="UP001054821">
    <property type="component" value="Chromosome 7"/>
</dbReference>
<comment type="caution">
    <text evidence="2">The sequence shown here is derived from an EMBL/GenBank/DDBJ whole genome shotgun (WGS) entry which is preliminary data.</text>
</comment>
<organism evidence="2 3">
    <name type="scientific">Prunus dulcis</name>
    <name type="common">Almond</name>
    <name type="synonym">Amygdalus dulcis</name>
    <dbReference type="NCBI Taxonomy" id="3755"/>
    <lineage>
        <taxon>Eukaryota</taxon>
        <taxon>Viridiplantae</taxon>
        <taxon>Streptophyta</taxon>
        <taxon>Embryophyta</taxon>
        <taxon>Tracheophyta</taxon>
        <taxon>Spermatophyta</taxon>
        <taxon>Magnoliopsida</taxon>
        <taxon>eudicotyledons</taxon>
        <taxon>Gunneridae</taxon>
        <taxon>Pentapetalae</taxon>
        <taxon>rosids</taxon>
        <taxon>fabids</taxon>
        <taxon>Rosales</taxon>
        <taxon>Rosaceae</taxon>
        <taxon>Amygdaloideae</taxon>
        <taxon>Amygdaleae</taxon>
        <taxon>Prunus</taxon>
    </lineage>
</organism>
<name>A0AAD4YPW1_PRUDU</name>